<evidence type="ECO:0000313" key="2">
    <source>
        <dbReference type="Proteomes" id="UP001162162"/>
    </source>
</evidence>
<organism evidence="1 2">
    <name type="scientific">Aromia moschata</name>
    <dbReference type="NCBI Taxonomy" id="1265417"/>
    <lineage>
        <taxon>Eukaryota</taxon>
        <taxon>Metazoa</taxon>
        <taxon>Ecdysozoa</taxon>
        <taxon>Arthropoda</taxon>
        <taxon>Hexapoda</taxon>
        <taxon>Insecta</taxon>
        <taxon>Pterygota</taxon>
        <taxon>Neoptera</taxon>
        <taxon>Endopterygota</taxon>
        <taxon>Coleoptera</taxon>
        <taxon>Polyphaga</taxon>
        <taxon>Cucujiformia</taxon>
        <taxon>Chrysomeloidea</taxon>
        <taxon>Cerambycidae</taxon>
        <taxon>Cerambycinae</taxon>
        <taxon>Callichromatini</taxon>
        <taxon>Aromia</taxon>
    </lineage>
</organism>
<keyword evidence="2" id="KW-1185">Reference proteome</keyword>
<dbReference type="EMBL" id="JAPWTK010000092">
    <property type="protein sequence ID" value="KAJ8950911.1"/>
    <property type="molecule type" value="Genomic_DNA"/>
</dbReference>
<evidence type="ECO:0000313" key="1">
    <source>
        <dbReference type="EMBL" id="KAJ8950911.1"/>
    </source>
</evidence>
<gene>
    <name evidence="1" type="ORF">NQ318_008349</name>
</gene>
<sequence>MNLAPQFFDSSNNISKAREQLCSKVKQHENNNMESHILPILIFQQIPQEISVEFQKETC</sequence>
<name>A0AAV8YIE4_9CUCU</name>
<proteinExistence type="predicted"/>
<dbReference type="AlphaFoldDB" id="A0AAV8YIE4"/>
<protein>
    <submittedName>
        <fullName evidence="1">Uncharacterized protein</fullName>
    </submittedName>
</protein>
<accession>A0AAV8YIE4</accession>
<dbReference type="Proteomes" id="UP001162162">
    <property type="component" value="Unassembled WGS sequence"/>
</dbReference>
<comment type="caution">
    <text evidence="1">The sequence shown here is derived from an EMBL/GenBank/DDBJ whole genome shotgun (WGS) entry which is preliminary data.</text>
</comment>
<reference evidence="1" key="1">
    <citation type="journal article" date="2023" name="Insect Mol. Biol.">
        <title>Genome sequencing provides insights into the evolution of gene families encoding plant cell wall-degrading enzymes in longhorned beetles.</title>
        <authorList>
            <person name="Shin N.R."/>
            <person name="Okamura Y."/>
            <person name="Kirsch R."/>
            <person name="Pauchet Y."/>
        </authorList>
    </citation>
    <scope>NUCLEOTIDE SEQUENCE</scope>
    <source>
        <strain evidence="1">AMC_N1</strain>
    </source>
</reference>